<reference evidence="1" key="1">
    <citation type="submission" date="2021-03" db="EMBL/GenBank/DDBJ databases">
        <title>Bacillus suaedae sp. nov., isolated from Suaeda aralocaspica.</title>
        <authorList>
            <person name="Lei R.F.R."/>
        </authorList>
    </citation>
    <scope>NUCLEOTIDE SEQUENCE</scope>
    <source>
        <strain evidence="1">YZJH907-2</strain>
    </source>
</reference>
<dbReference type="AlphaFoldDB" id="A0A940WTE2"/>
<protein>
    <submittedName>
        <fullName evidence="1">YrzI family small protein</fullName>
    </submittedName>
</protein>
<comment type="caution">
    <text evidence="1">The sequence shown here is derived from an EMBL/GenBank/DDBJ whole genome shotgun (WGS) entry which is preliminary data.</text>
</comment>
<gene>
    <name evidence="1" type="ORF">J7W16_09795</name>
</gene>
<dbReference type="EMBL" id="JAGKSQ010000003">
    <property type="protein sequence ID" value="MBP3951428.1"/>
    <property type="molecule type" value="Genomic_DNA"/>
</dbReference>
<accession>A0A940WTE2</accession>
<dbReference type="RefSeq" id="WP_210597111.1">
    <property type="nucleotide sequence ID" value="NZ_JAGKSQ010000003.1"/>
</dbReference>
<name>A0A940WTE2_9BACI</name>
<proteinExistence type="predicted"/>
<evidence type="ECO:0000313" key="2">
    <source>
        <dbReference type="Proteomes" id="UP000678228"/>
    </source>
</evidence>
<dbReference type="Proteomes" id="UP000678228">
    <property type="component" value="Unassembled WGS sequence"/>
</dbReference>
<keyword evidence="2" id="KW-1185">Reference proteome</keyword>
<sequence>MTFSFLLFTVSIKKRYLSGPELEEVIRQKKYEREVQQHLTRYYR</sequence>
<evidence type="ECO:0000313" key="1">
    <source>
        <dbReference type="EMBL" id="MBP3951428.1"/>
    </source>
</evidence>
<dbReference type="InterPro" id="IPR012655">
    <property type="entry name" value="YrzI"/>
</dbReference>
<organism evidence="1 2">
    <name type="scientific">Halalkalibacter suaedae</name>
    <dbReference type="NCBI Taxonomy" id="2822140"/>
    <lineage>
        <taxon>Bacteria</taxon>
        <taxon>Bacillati</taxon>
        <taxon>Bacillota</taxon>
        <taxon>Bacilli</taxon>
        <taxon>Bacillales</taxon>
        <taxon>Bacillaceae</taxon>
        <taxon>Halalkalibacter</taxon>
    </lineage>
</organism>
<dbReference type="Pfam" id="PF09501">
    <property type="entry name" value="Bac_small_YrzI"/>
    <property type="match status" value="1"/>
</dbReference>